<proteinExistence type="predicted"/>
<dbReference type="Proteomes" id="UP000230184">
    <property type="component" value="Unassembled WGS sequence"/>
</dbReference>
<name>A0A2M6YU37_9BACT</name>
<dbReference type="EMBL" id="PEWY01000089">
    <property type="protein sequence ID" value="PIU36995.1"/>
    <property type="molecule type" value="Genomic_DNA"/>
</dbReference>
<evidence type="ECO:0000313" key="2">
    <source>
        <dbReference type="Proteomes" id="UP000230184"/>
    </source>
</evidence>
<sequence length="154" mass="16942">MISPDANGAEVSLVIGPVYASEASTLTQRKMGQKLEMGISDFLTTQTQNKKAREGFEYARQKVTGDGLAEEQDYRGIVESLGYKFKCPNADSMYTAAYHLLSQAGNFNAIWEKQLPKNEEKNRAISGASEDLAGYLIALGLDEKDLKVLLNTIK</sequence>
<dbReference type="AlphaFoldDB" id="A0A2M6YU37"/>
<evidence type="ECO:0000313" key="1">
    <source>
        <dbReference type="EMBL" id="PIU36995.1"/>
    </source>
</evidence>
<comment type="caution">
    <text evidence="1">The sequence shown here is derived from an EMBL/GenBank/DDBJ whole genome shotgun (WGS) entry which is preliminary data.</text>
</comment>
<accession>A0A2M6YU37</accession>
<protein>
    <submittedName>
        <fullName evidence="1">Uncharacterized protein</fullName>
    </submittedName>
</protein>
<reference evidence="2" key="1">
    <citation type="submission" date="2017-09" db="EMBL/GenBank/DDBJ databases">
        <title>Depth-based differentiation of microbial function through sediment-hosted aquifers and enrichment of novel symbionts in the deep terrestrial subsurface.</title>
        <authorList>
            <person name="Probst A.J."/>
            <person name="Ladd B."/>
            <person name="Jarett J.K."/>
            <person name="Geller-Mcgrath D.E."/>
            <person name="Sieber C.M.K."/>
            <person name="Emerson J.B."/>
            <person name="Anantharaman K."/>
            <person name="Thomas B.C."/>
            <person name="Malmstrom R."/>
            <person name="Stieglmeier M."/>
            <person name="Klingl A."/>
            <person name="Woyke T."/>
            <person name="Ryan C.M."/>
            <person name="Banfield J.F."/>
        </authorList>
    </citation>
    <scope>NUCLEOTIDE SEQUENCE [LARGE SCALE GENOMIC DNA]</scope>
</reference>
<gene>
    <name evidence="1" type="ORF">COT02_03125</name>
</gene>
<organism evidence="1 2">
    <name type="scientific">Candidatus Roizmanbacteria bacterium CG07_land_8_20_14_0_80_34_15</name>
    <dbReference type="NCBI Taxonomy" id="1974849"/>
    <lineage>
        <taxon>Bacteria</taxon>
        <taxon>Candidatus Roizmaniibacteriota</taxon>
    </lineage>
</organism>